<accession>A0A3N1GA01</accession>
<keyword evidence="2" id="KW-0812">Transmembrane</keyword>
<reference evidence="5 6" key="1">
    <citation type="journal article" date="2015" name="Stand. Genomic Sci.">
        <title>Genomic Encyclopedia of Bacterial and Archaeal Type Strains, Phase III: the genomes of soil and plant-associated and newly described type strains.</title>
        <authorList>
            <person name="Whitman W.B."/>
            <person name="Woyke T."/>
            <person name="Klenk H.P."/>
            <person name="Zhou Y."/>
            <person name="Lilburn T.G."/>
            <person name="Beck B.J."/>
            <person name="De Vos P."/>
            <person name="Vandamme P."/>
            <person name="Eisen J.A."/>
            <person name="Garrity G."/>
            <person name="Hugenholtz P."/>
            <person name="Kyrpides N.C."/>
        </authorList>
    </citation>
    <scope>NUCLEOTIDE SEQUENCE [LARGE SCALE GENOMIC DNA]</scope>
    <source>
        <strain evidence="5 6">CECT 7306</strain>
    </source>
</reference>
<dbReference type="GO" id="GO:0046677">
    <property type="term" value="P:response to antibiotic"/>
    <property type="evidence" value="ECO:0007669"/>
    <property type="project" value="InterPro"/>
</dbReference>
<dbReference type="PANTHER" id="PTHR35333">
    <property type="entry name" value="BETA-LACTAMASE"/>
    <property type="match status" value="1"/>
</dbReference>
<comment type="caution">
    <text evidence="5">The sequence shown here is derived from an EMBL/GenBank/DDBJ whole genome shotgun (WGS) entry which is preliminary data.</text>
</comment>
<dbReference type="InterPro" id="IPR012338">
    <property type="entry name" value="Beta-lactam/transpept-like"/>
</dbReference>
<feature type="signal peptide" evidence="3">
    <location>
        <begin position="1"/>
        <end position="30"/>
    </location>
</feature>
<proteinExistence type="predicted"/>
<dbReference type="Proteomes" id="UP000276232">
    <property type="component" value="Unassembled WGS sequence"/>
</dbReference>
<keyword evidence="2" id="KW-1133">Transmembrane helix</keyword>
<dbReference type="InParanoid" id="A0A3N1GA01"/>
<organism evidence="5 6">
    <name type="scientific">Pseudokineococcus lusitanus</name>
    <dbReference type="NCBI Taxonomy" id="763993"/>
    <lineage>
        <taxon>Bacteria</taxon>
        <taxon>Bacillati</taxon>
        <taxon>Actinomycetota</taxon>
        <taxon>Actinomycetes</taxon>
        <taxon>Kineosporiales</taxon>
        <taxon>Kineosporiaceae</taxon>
        <taxon>Pseudokineococcus</taxon>
    </lineage>
</organism>
<evidence type="ECO:0000256" key="3">
    <source>
        <dbReference type="SAM" id="SignalP"/>
    </source>
</evidence>
<dbReference type="Gene3D" id="3.40.710.10">
    <property type="entry name" value="DD-peptidase/beta-lactamase superfamily"/>
    <property type="match status" value="1"/>
</dbReference>
<evidence type="ECO:0000259" key="4">
    <source>
        <dbReference type="Pfam" id="PF13354"/>
    </source>
</evidence>
<keyword evidence="2" id="KW-0472">Membrane</keyword>
<evidence type="ECO:0000256" key="2">
    <source>
        <dbReference type="SAM" id="Phobius"/>
    </source>
</evidence>
<keyword evidence="6" id="KW-1185">Reference proteome</keyword>
<dbReference type="InterPro" id="IPR000871">
    <property type="entry name" value="Beta-lactam_class-A"/>
</dbReference>
<dbReference type="GO" id="GO:0030655">
    <property type="term" value="P:beta-lactam antibiotic catabolic process"/>
    <property type="evidence" value="ECO:0007669"/>
    <property type="project" value="InterPro"/>
</dbReference>
<dbReference type="OrthoDB" id="3174977at2"/>
<evidence type="ECO:0000256" key="1">
    <source>
        <dbReference type="SAM" id="MobiDB-lite"/>
    </source>
</evidence>
<dbReference type="SUPFAM" id="SSF56601">
    <property type="entry name" value="beta-lactamase/transpeptidase-like"/>
    <property type="match status" value="1"/>
</dbReference>
<dbReference type="Pfam" id="PF13354">
    <property type="entry name" value="Beta-lactamase2"/>
    <property type="match status" value="1"/>
</dbReference>
<dbReference type="RefSeq" id="WP_148058106.1">
    <property type="nucleotide sequence ID" value="NZ_RJKN01000008.1"/>
</dbReference>
<dbReference type="InterPro" id="IPR045155">
    <property type="entry name" value="Beta-lactam_cat"/>
</dbReference>
<name>A0A3N1GA01_9ACTN</name>
<dbReference type="AlphaFoldDB" id="A0A3N1GA01"/>
<dbReference type="GO" id="GO:0008800">
    <property type="term" value="F:beta-lactamase activity"/>
    <property type="evidence" value="ECO:0007669"/>
    <property type="project" value="InterPro"/>
</dbReference>
<dbReference type="PANTHER" id="PTHR35333:SF3">
    <property type="entry name" value="BETA-LACTAMASE-TYPE TRANSPEPTIDASE FOLD CONTAINING PROTEIN"/>
    <property type="match status" value="1"/>
</dbReference>
<feature type="domain" description="Beta-lactamase class A catalytic" evidence="4">
    <location>
        <begin position="94"/>
        <end position="293"/>
    </location>
</feature>
<evidence type="ECO:0000313" key="6">
    <source>
        <dbReference type="Proteomes" id="UP000276232"/>
    </source>
</evidence>
<feature type="region of interest" description="Disordered" evidence="1">
    <location>
        <begin position="28"/>
        <end position="54"/>
    </location>
</feature>
<feature type="transmembrane region" description="Helical" evidence="2">
    <location>
        <begin position="370"/>
        <end position="391"/>
    </location>
</feature>
<gene>
    <name evidence="5" type="ORF">EDC03_2985</name>
</gene>
<sequence length="398" mass="40700">MRPLPALPAALAAAAVVAPLLLGPVGPAAASTTAPTDGPTSTATSAPAPTPVPGAGRLDVAALQEVVDEAADDDVRLSVGVQSLGGATLTDGPVVLGSTESYSSASLIKVALVVAVLRAVDRGDLALDDTVEVTNSDDVPGTGVLAGYSSPYEATIGELCGLAITVSDNTASNVLAEEVGLEEVDRLVEDLGLEPTHMGRLFFSDGPKDESNDLDAASTLELLRAVHDDDVLAPASRGRLLGWMRQQELDTKIAEEVEDDVQTATKTGDTSRVSHAGGYLLDPGRETALVVLTETEDGRSPTAAADPYIQDVAALVAEQVLAAPEAPEPTTAPAPTTTPEQVVAEEVRQTLGGDDAAAAEDDGLPAAVTGALTVVGLLALVVVALRARVLLRQRARRR</sequence>
<evidence type="ECO:0000313" key="5">
    <source>
        <dbReference type="EMBL" id="ROP27057.1"/>
    </source>
</evidence>
<feature type="chain" id="PRO_5018326512" evidence="3">
    <location>
        <begin position="31"/>
        <end position="398"/>
    </location>
</feature>
<dbReference type="EMBL" id="RJKN01000008">
    <property type="protein sequence ID" value="ROP27057.1"/>
    <property type="molecule type" value="Genomic_DNA"/>
</dbReference>
<keyword evidence="3" id="KW-0732">Signal</keyword>
<protein>
    <submittedName>
        <fullName evidence="5">Beta-lactamase class A</fullName>
    </submittedName>
</protein>